<evidence type="ECO:0000313" key="1">
    <source>
        <dbReference type="EMBL" id="APE29622.1"/>
    </source>
</evidence>
<evidence type="ECO:0000313" key="2">
    <source>
        <dbReference type="Proteomes" id="UP000181985"/>
    </source>
</evidence>
<gene>
    <name evidence="1" type="ORF">BOX17_00810</name>
</gene>
<proteinExistence type="predicted"/>
<dbReference type="KEGG" id="hsi:BOX17_00810"/>
<sequence>MNDQPLTWSREAICLRPSSWDLRSIAADLYRRTCRVNFDRPGFCVLHLGRDIDSFALRQVMVDLKREMAAIHESTTGNTLVYLSAARFDQQGTTRPHLDGGPDECFLMLGYEPSAIDSELEIYDYARCAFDRDLTPNEFMVKHNPMFESGHDILRPYKTRVPCFSKTDYWILCINNSCSPYSESQPTWQGTLHAATIASPEESKRRVINSTMIVSVPVGTPDFIDDDQVQEFLSTSAFRRQDGG</sequence>
<organism evidence="1 2">
    <name type="scientific">Halomonas aestuarii</name>
    <dbReference type="NCBI Taxonomy" id="1897729"/>
    <lineage>
        <taxon>Bacteria</taxon>
        <taxon>Pseudomonadati</taxon>
        <taxon>Pseudomonadota</taxon>
        <taxon>Gammaproteobacteria</taxon>
        <taxon>Oceanospirillales</taxon>
        <taxon>Halomonadaceae</taxon>
        <taxon>Halomonas</taxon>
    </lineage>
</organism>
<dbReference type="OrthoDB" id="188944at2"/>
<protein>
    <submittedName>
        <fullName evidence="1">Uncharacterized protein</fullName>
    </submittedName>
</protein>
<dbReference type="AlphaFoldDB" id="A0A1J0VC64"/>
<dbReference type="Proteomes" id="UP000181985">
    <property type="component" value="Chromosome"/>
</dbReference>
<keyword evidence="2" id="KW-1185">Reference proteome</keyword>
<dbReference type="EMBL" id="CP018139">
    <property type="protein sequence ID" value="APE29622.1"/>
    <property type="molecule type" value="Genomic_DNA"/>
</dbReference>
<accession>A0A1J0VC64</accession>
<name>A0A1J0VC64_9GAMM</name>
<reference evidence="2" key="1">
    <citation type="submission" date="2016-11" db="EMBL/GenBank/DDBJ databases">
        <title>Halolamina sediminis sp. nov., an extremely halophilic archaeon isolated from solar salt.</title>
        <authorList>
            <person name="Koh H.-W."/>
            <person name="Rani S."/>
            <person name="Park S.-J."/>
        </authorList>
    </citation>
    <scope>NUCLEOTIDE SEQUENCE [LARGE SCALE GENOMIC DNA]</scope>
    <source>
        <strain evidence="2">Hb3</strain>
    </source>
</reference>
<dbReference type="RefSeq" id="WP_071941609.1">
    <property type="nucleotide sequence ID" value="NZ_CP018139.1"/>
</dbReference>